<feature type="region of interest" description="Disordered" evidence="1">
    <location>
        <begin position="1"/>
        <end position="167"/>
    </location>
</feature>
<accession>A0A9P7GSG0</accession>
<dbReference type="Proteomes" id="UP000717328">
    <property type="component" value="Unassembled WGS sequence"/>
</dbReference>
<reference evidence="2" key="1">
    <citation type="submission" date="2021-02" db="EMBL/GenBank/DDBJ databases">
        <authorList>
            <person name="Nieuwenhuis M."/>
            <person name="Van De Peppel L.J.J."/>
        </authorList>
    </citation>
    <scope>NUCLEOTIDE SEQUENCE</scope>
    <source>
        <strain evidence="2">D49</strain>
    </source>
</reference>
<feature type="compositionally biased region" description="Polar residues" evidence="1">
    <location>
        <begin position="14"/>
        <end position="35"/>
    </location>
</feature>
<keyword evidence="3" id="KW-1185">Reference proteome</keyword>
<dbReference type="EMBL" id="JABCKI010000137">
    <property type="protein sequence ID" value="KAG5652327.1"/>
    <property type="molecule type" value="Genomic_DNA"/>
</dbReference>
<feature type="compositionally biased region" description="Basic residues" evidence="1">
    <location>
        <begin position="154"/>
        <end position="167"/>
    </location>
</feature>
<sequence>MTAVPSEDNDFKDSSSPAKTVCVESTNTLKPQSIQADSATESEDDDSVLINKNDALDPGASYHHPTATPLVANLNPSTHIDASPAPHASAGPSKPNSRSGPGLDADSDSEGSPIRPTKKQRTPVKDSSSDDDSEAKRKRRVAQLKNGSGAGVKRGTRQPIKRGGKRF</sequence>
<evidence type="ECO:0000256" key="1">
    <source>
        <dbReference type="SAM" id="MobiDB-lite"/>
    </source>
</evidence>
<feature type="compositionally biased region" description="Low complexity" evidence="1">
    <location>
        <begin position="82"/>
        <end position="95"/>
    </location>
</feature>
<reference evidence="2" key="2">
    <citation type="submission" date="2021-10" db="EMBL/GenBank/DDBJ databases">
        <title>Phylogenomics reveals ancestral predisposition of the termite-cultivated fungus Termitomyces towards a domesticated lifestyle.</title>
        <authorList>
            <person name="Auxier B."/>
            <person name="Grum-Grzhimaylo A."/>
            <person name="Cardenas M.E."/>
            <person name="Lodge J.D."/>
            <person name="Laessoe T."/>
            <person name="Pedersen O."/>
            <person name="Smith M.E."/>
            <person name="Kuyper T.W."/>
            <person name="Franco-Molano E.A."/>
            <person name="Baroni T.J."/>
            <person name="Aanen D.K."/>
        </authorList>
    </citation>
    <scope>NUCLEOTIDE SEQUENCE</scope>
    <source>
        <strain evidence="2">D49</strain>
    </source>
</reference>
<evidence type="ECO:0000313" key="2">
    <source>
        <dbReference type="EMBL" id="KAG5652327.1"/>
    </source>
</evidence>
<evidence type="ECO:0000313" key="3">
    <source>
        <dbReference type="Proteomes" id="UP000717328"/>
    </source>
</evidence>
<gene>
    <name evidence="2" type="ORF">H0H81_005395</name>
</gene>
<organism evidence="2 3">
    <name type="scientific">Sphagnurus paluster</name>
    <dbReference type="NCBI Taxonomy" id="117069"/>
    <lineage>
        <taxon>Eukaryota</taxon>
        <taxon>Fungi</taxon>
        <taxon>Dikarya</taxon>
        <taxon>Basidiomycota</taxon>
        <taxon>Agaricomycotina</taxon>
        <taxon>Agaricomycetes</taxon>
        <taxon>Agaricomycetidae</taxon>
        <taxon>Agaricales</taxon>
        <taxon>Tricholomatineae</taxon>
        <taxon>Lyophyllaceae</taxon>
        <taxon>Sphagnurus</taxon>
    </lineage>
</organism>
<comment type="caution">
    <text evidence="2">The sequence shown here is derived from an EMBL/GenBank/DDBJ whole genome shotgun (WGS) entry which is preliminary data.</text>
</comment>
<protein>
    <submittedName>
        <fullName evidence="2">Uncharacterized protein</fullName>
    </submittedName>
</protein>
<name>A0A9P7GSG0_9AGAR</name>
<proteinExistence type="predicted"/>
<dbReference type="OrthoDB" id="3184250at2759"/>
<dbReference type="AlphaFoldDB" id="A0A9P7GSG0"/>